<organism evidence="1 2">
    <name type="scientific">Hevea brasiliensis</name>
    <name type="common">Para rubber tree</name>
    <name type="synonym">Siphonia brasiliensis</name>
    <dbReference type="NCBI Taxonomy" id="3981"/>
    <lineage>
        <taxon>Eukaryota</taxon>
        <taxon>Viridiplantae</taxon>
        <taxon>Streptophyta</taxon>
        <taxon>Embryophyta</taxon>
        <taxon>Tracheophyta</taxon>
        <taxon>Spermatophyta</taxon>
        <taxon>Magnoliopsida</taxon>
        <taxon>eudicotyledons</taxon>
        <taxon>Gunneridae</taxon>
        <taxon>Pentapetalae</taxon>
        <taxon>rosids</taxon>
        <taxon>fabids</taxon>
        <taxon>Malpighiales</taxon>
        <taxon>Euphorbiaceae</taxon>
        <taxon>Crotonoideae</taxon>
        <taxon>Micrandreae</taxon>
        <taxon>Hevea</taxon>
    </lineage>
</organism>
<sequence length="89" mass="9406">MIMDIAKERIGSISEDMLQVILEGAENGELGPLTKDEFIADNCKSVILGGYEPPALASIRVKNGDPRGFAALSSSGIGIKAGLARSEDW</sequence>
<name>A0A6A6LG53_HEVBR</name>
<reference evidence="1 2" key="1">
    <citation type="journal article" date="2020" name="Mol. Plant">
        <title>The Chromosome-Based Rubber Tree Genome Provides New Insights into Spurge Genome Evolution and Rubber Biosynthesis.</title>
        <authorList>
            <person name="Liu J."/>
            <person name="Shi C."/>
            <person name="Shi C.C."/>
            <person name="Li W."/>
            <person name="Zhang Q.J."/>
            <person name="Zhang Y."/>
            <person name="Li K."/>
            <person name="Lu H.F."/>
            <person name="Shi C."/>
            <person name="Zhu S.T."/>
            <person name="Xiao Z.Y."/>
            <person name="Nan H."/>
            <person name="Yue Y."/>
            <person name="Zhu X.G."/>
            <person name="Wu Y."/>
            <person name="Hong X.N."/>
            <person name="Fan G.Y."/>
            <person name="Tong Y."/>
            <person name="Zhang D."/>
            <person name="Mao C.L."/>
            <person name="Liu Y.L."/>
            <person name="Hao S.J."/>
            <person name="Liu W.Q."/>
            <person name="Lv M.Q."/>
            <person name="Zhang H.B."/>
            <person name="Liu Y."/>
            <person name="Hu-Tang G.R."/>
            <person name="Wang J.P."/>
            <person name="Wang J.H."/>
            <person name="Sun Y.H."/>
            <person name="Ni S.B."/>
            <person name="Chen W.B."/>
            <person name="Zhang X.C."/>
            <person name="Jiao Y.N."/>
            <person name="Eichler E.E."/>
            <person name="Li G.H."/>
            <person name="Liu X."/>
            <person name="Gao L.Z."/>
        </authorList>
    </citation>
    <scope>NUCLEOTIDE SEQUENCE [LARGE SCALE GENOMIC DNA]</scope>
    <source>
        <strain evidence="2">cv. GT1</strain>
        <tissue evidence="1">Leaf</tissue>
    </source>
</reference>
<accession>A0A6A6LG53</accession>
<dbReference type="Proteomes" id="UP000467840">
    <property type="component" value="Chromosome 4"/>
</dbReference>
<proteinExistence type="predicted"/>
<comment type="caution">
    <text evidence="1">The sequence shown here is derived from an EMBL/GenBank/DDBJ whole genome shotgun (WGS) entry which is preliminary data.</text>
</comment>
<dbReference type="AlphaFoldDB" id="A0A6A6LG53"/>
<evidence type="ECO:0000313" key="1">
    <source>
        <dbReference type="EMBL" id="KAF2300421.1"/>
    </source>
</evidence>
<keyword evidence="2" id="KW-1185">Reference proteome</keyword>
<evidence type="ECO:0000313" key="2">
    <source>
        <dbReference type="Proteomes" id="UP000467840"/>
    </source>
</evidence>
<protein>
    <submittedName>
        <fullName evidence="1">Uncharacterized protein</fullName>
    </submittedName>
</protein>
<gene>
    <name evidence="1" type="ORF">GH714_013120</name>
</gene>
<dbReference type="EMBL" id="JAAGAX010000010">
    <property type="protein sequence ID" value="KAF2300421.1"/>
    <property type="molecule type" value="Genomic_DNA"/>
</dbReference>